<dbReference type="Proteomes" id="UP000198546">
    <property type="component" value="Chromosome i"/>
</dbReference>
<dbReference type="OrthoDB" id="3174546at2"/>
<feature type="domain" description="UspA" evidence="2">
    <location>
        <begin position="154"/>
        <end position="286"/>
    </location>
</feature>
<comment type="similarity">
    <text evidence="1">Belongs to the universal stress protein A family.</text>
</comment>
<evidence type="ECO:0000313" key="3">
    <source>
        <dbReference type="EMBL" id="SDE39170.1"/>
    </source>
</evidence>
<reference evidence="3 4" key="1">
    <citation type="submission" date="2016-10" db="EMBL/GenBank/DDBJ databases">
        <authorList>
            <person name="de Groot N.N."/>
        </authorList>
    </citation>
    <scope>NUCLEOTIDE SEQUENCE [LARGE SCALE GENOMIC DNA]</scope>
    <source>
        <strain evidence="3 4">MON 2.2</strain>
    </source>
</reference>
<accession>A0A1G7CKA4</accession>
<organism evidence="3 4">
    <name type="scientific">Auraticoccus monumenti</name>
    <dbReference type="NCBI Taxonomy" id="675864"/>
    <lineage>
        <taxon>Bacteria</taxon>
        <taxon>Bacillati</taxon>
        <taxon>Actinomycetota</taxon>
        <taxon>Actinomycetes</taxon>
        <taxon>Propionibacteriales</taxon>
        <taxon>Propionibacteriaceae</taxon>
        <taxon>Auraticoccus</taxon>
    </lineage>
</organism>
<evidence type="ECO:0000259" key="2">
    <source>
        <dbReference type="Pfam" id="PF00582"/>
    </source>
</evidence>
<evidence type="ECO:0000256" key="1">
    <source>
        <dbReference type="ARBA" id="ARBA00008791"/>
    </source>
</evidence>
<dbReference type="PANTHER" id="PTHR46268:SF6">
    <property type="entry name" value="UNIVERSAL STRESS PROTEIN UP12"/>
    <property type="match status" value="1"/>
</dbReference>
<dbReference type="InterPro" id="IPR014729">
    <property type="entry name" value="Rossmann-like_a/b/a_fold"/>
</dbReference>
<dbReference type="STRING" id="675864.SAMN04489747_3282"/>
<dbReference type="Pfam" id="PF00582">
    <property type="entry name" value="Usp"/>
    <property type="match status" value="2"/>
</dbReference>
<sequence length="297" mass="31361">MNEPHTIVVGVDGSEDGQRALVYAIRAALFRDADLVVAHAVDDAVLAGAWGVVYDPTLLQQAGEAIVEEAVGTATSMGLSPDRVHREVAMGNPAGVLAKLSESSDLVVVGRRSVRGLERLFVGSTSVGVAAQARCPVIMLSAASHVEHTGSLGRIGIGIEPNPKASGALRMAFEEAARRGASLEVVHAWQPPTVGLFGRALDAERAQELRRRDTEHVEQLVAEERSRHPGVEVTQLEVEAHPVDTLVDRSAELDLLWLGVHEGGFGVGAVVRGVMAHSRCPLALVRGCAVQGRRAGS</sequence>
<protein>
    <submittedName>
        <fullName evidence="3">Nucleotide-binding universal stress protein, UspA family</fullName>
    </submittedName>
</protein>
<evidence type="ECO:0000313" key="4">
    <source>
        <dbReference type="Proteomes" id="UP000198546"/>
    </source>
</evidence>
<keyword evidence="4" id="KW-1185">Reference proteome</keyword>
<dbReference type="InterPro" id="IPR006016">
    <property type="entry name" value="UspA"/>
</dbReference>
<dbReference type="EMBL" id="LT629688">
    <property type="protein sequence ID" value="SDE39170.1"/>
    <property type="molecule type" value="Genomic_DNA"/>
</dbReference>
<dbReference type="AlphaFoldDB" id="A0A1G7CKA4"/>
<dbReference type="RefSeq" id="WP_090595006.1">
    <property type="nucleotide sequence ID" value="NZ_LT629688.1"/>
</dbReference>
<dbReference type="CDD" id="cd00293">
    <property type="entry name" value="USP-like"/>
    <property type="match status" value="1"/>
</dbReference>
<gene>
    <name evidence="3" type="ORF">SAMN04489747_3282</name>
</gene>
<dbReference type="PRINTS" id="PR01438">
    <property type="entry name" value="UNVRSLSTRESS"/>
</dbReference>
<proteinExistence type="inferred from homology"/>
<dbReference type="InterPro" id="IPR006015">
    <property type="entry name" value="Universal_stress_UspA"/>
</dbReference>
<dbReference type="Gene3D" id="3.40.50.620">
    <property type="entry name" value="HUPs"/>
    <property type="match status" value="2"/>
</dbReference>
<name>A0A1G7CKA4_9ACTN</name>
<dbReference type="SUPFAM" id="SSF52402">
    <property type="entry name" value="Adenine nucleotide alpha hydrolases-like"/>
    <property type="match status" value="2"/>
</dbReference>
<dbReference type="PANTHER" id="PTHR46268">
    <property type="entry name" value="STRESS RESPONSE PROTEIN NHAX"/>
    <property type="match status" value="1"/>
</dbReference>
<feature type="domain" description="UspA" evidence="2">
    <location>
        <begin position="5"/>
        <end position="139"/>
    </location>
</feature>